<name>A0AA36H595_CYLNA</name>
<keyword evidence="2" id="KW-1185">Reference proteome</keyword>
<gene>
    <name evidence="1" type="ORF">CYNAS_LOCUS16282</name>
</gene>
<comment type="caution">
    <text evidence="1">The sequence shown here is derived from an EMBL/GenBank/DDBJ whole genome shotgun (WGS) entry which is preliminary data.</text>
</comment>
<proteinExistence type="predicted"/>
<accession>A0AA36H595</accession>
<evidence type="ECO:0000313" key="2">
    <source>
        <dbReference type="Proteomes" id="UP001176961"/>
    </source>
</evidence>
<evidence type="ECO:0000313" key="1">
    <source>
        <dbReference type="EMBL" id="CAJ0604299.1"/>
    </source>
</evidence>
<organism evidence="1 2">
    <name type="scientific">Cylicocyclus nassatus</name>
    <name type="common">Nematode worm</name>
    <dbReference type="NCBI Taxonomy" id="53992"/>
    <lineage>
        <taxon>Eukaryota</taxon>
        <taxon>Metazoa</taxon>
        <taxon>Ecdysozoa</taxon>
        <taxon>Nematoda</taxon>
        <taxon>Chromadorea</taxon>
        <taxon>Rhabditida</taxon>
        <taxon>Rhabditina</taxon>
        <taxon>Rhabditomorpha</taxon>
        <taxon>Strongyloidea</taxon>
        <taxon>Strongylidae</taxon>
        <taxon>Cylicocyclus</taxon>
    </lineage>
</organism>
<reference evidence="1" key="1">
    <citation type="submission" date="2023-07" db="EMBL/GenBank/DDBJ databases">
        <authorList>
            <consortium name="CYATHOMIX"/>
        </authorList>
    </citation>
    <scope>NUCLEOTIDE SEQUENCE</scope>
    <source>
        <strain evidence="1">N/A</strain>
    </source>
</reference>
<dbReference type="AlphaFoldDB" id="A0AA36H595"/>
<protein>
    <submittedName>
        <fullName evidence="1">Uncharacterized protein</fullName>
    </submittedName>
</protein>
<dbReference type="EMBL" id="CATQJL010000305">
    <property type="protein sequence ID" value="CAJ0604299.1"/>
    <property type="molecule type" value="Genomic_DNA"/>
</dbReference>
<dbReference type="Proteomes" id="UP001176961">
    <property type="component" value="Unassembled WGS sequence"/>
</dbReference>
<sequence>MDYAFRIVNRRDAEPHIPFGNSYIHRKQYRLTDVMEKAQKVFDTLTAGAQAFANFEPNFEEERNRWD</sequence>